<feature type="non-terminal residue" evidence="2">
    <location>
        <position position="1"/>
    </location>
</feature>
<reference evidence="2" key="1">
    <citation type="submission" date="2020-02" db="EMBL/GenBank/DDBJ databases">
        <authorList>
            <person name="Meier V. D."/>
        </authorList>
    </citation>
    <scope>NUCLEOTIDE SEQUENCE</scope>
    <source>
        <strain evidence="2">AVDCRST_MAG18</strain>
    </source>
</reference>
<sequence length="73" mass="8076">ERTATANLGPPRGCHHRGERARGWHRCAGGRGAPDPAARGRGGRRGLREYHRRREHGGGDPHRPRIRANQGCL</sequence>
<protein>
    <submittedName>
        <fullName evidence="2">Uncharacterized protein</fullName>
    </submittedName>
</protein>
<gene>
    <name evidence="2" type="ORF">AVDCRST_MAG18-1396</name>
</gene>
<name>A0A6J4V504_9BACT</name>
<evidence type="ECO:0000256" key="1">
    <source>
        <dbReference type="SAM" id="MobiDB-lite"/>
    </source>
</evidence>
<feature type="region of interest" description="Disordered" evidence="1">
    <location>
        <begin position="25"/>
        <end position="73"/>
    </location>
</feature>
<feature type="compositionally biased region" description="Basic residues" evidence="1">
    <location>
        <begin position="41"/>
        <end position="55"/>
    </location>
</feature>
<organism evidence="2">
    <name type="scientific">uncultured Thermomicrobiales bacterium</name>
    <dbReference type="NCBI Taxonomy" id="1645740"/>
    <lineage>
        <taxon>Bacteria</taxon>
        <taxon>Pseudomonadati</taxon>
        <taxon>Thermomicrobiota</taxon>
        <taxon>Thermomicrobia</taxon>
        <taxon>Thermomicrobiales</taxon>
        <taxon>environmental samples</taxon>
    </lineage>
</organism>
<evidence type="ECO:0000313" key="2">
    <source>
        <dbReference type="EMBL" id="CAA9564911.1"/>
    </source>
</evidence>
<accession>A0A6J4V504</accession>
<dbReference type="AlphaFoldDB" id="A0A6J4V504"/>
<proteinExistence type="predicted"/>
<dbReference type="EMBL" id="CADCWN010000103">
    <property type="protein sequence ID" value="CAA9564911.1"/>
    <property type="molecule type" value="Genomic_DNA"/>
</dbReference>
<feature type="non-terminal residue" evidence="2">
    <location>
        <position position="73"/>
    </location>
</feature>